<dbReference type="OrthoDB" id="9801642at2"/>
<dbReference type="UniPathway" id="UPA00973"/>
<dbReference type="NCBIfam" id="TIGR00215">
    <property type="entry name" value="lpxB"/>
    <property type="match status" value="1"/>
</dbReference>
<keyword evidence="6 11" id="KW-0441">Lipid A biosynthesis</keyword>
<evidence type="ECO:0000256" key="4">
    <source>
        <dbReference type="ARBA" id="ARBA00020902"/>
    </source>
</evidence>
<keyword evidence="9 11" id="KW-0443">Lipid metabolism</keyword>
<evidence type="ECO:0000256" key="5">
    <source>
        <dbReference type="ARBA" id="ARBA00022516"/>
    </source>
</evidence>
<dbReference type="Gene3D" id="3.40.50.2000">
    <property type="entry name" value="Glycogen Phosphorylase B"/>
    <property type="match status" value="1"/>
</dbReference>
<evidence type="ECO:0000256" key="8">
    <source>
        <dbReference type="ARBA" id="ARBA00022679"/>
    </source>
</evidence>
<evidence type="ECO:0000256" key="1">
    <source>
        <dbReference type="ARBA" id="ARBA00002056"/>
    </source>
</evidence>
<dbReference type="Pfam" id="PF02684">
    <property type="entry name" value="LpxB"/>
    <property type="match status" value="1"/>
</dbReference>
<evidence type="ECO:0000256" key="9">
    <source>
        <dbReference type="ARBA" id="ARBA00023098"/>
    </source>
</evidence>
<dbReference type="EMBL" id="FWPT01000003">
    <property type="protein sequence ID" value="SMA42490.1"/>
    <property type="molecule type" value="Genomic_DNA"/>
</dbReference>
<gene>
    <name evidence="11 12" type="primary">lpxB</name>
    <name evidence="12" type="ORF">EHSB41UT_01439</name>
</gene>
<accession>A0A1X7AHT5</accession>
<comment type="similarity">
    <text evidence="2 11">Belongs to the LpxB family.</text>
</comment>
<keyword evidence="5 11" id="KW-0444">Lipid biosynthesis</keyword>
<dbReference type="RefSeq" id="WP_087108355.1">
    <property type="nucleotide sequence ID" value="NZ_CBCSCN010000009.1"/>
</dbReference>
<evidence type="ECO:0000256" key="2">
    <source>
        <dbReference type="ARBA" id="ARBA00007868"/>
    </source>
</evidence>
<dbReference type="InterPro" id="IPR003835">
    <property type="entry name" value="Glyco_trans_19"/>
</dbReference>
<dbReference type="AlphaFoldDB" id="A0A1X7AHT5"/>
<comment type="catalytic activity">
    <reaction evidence="10 11">
        <text>a lipid X + a UDP-2-N,3-O-bis[(3R)-3-hydroxyacyl]-alpha-D-glucosamine = a lipid A disaccharide + UDP + H(+)</text>
        <dbReference type="Rhea" id="RHEA:67828"/>
        <dbReference type="ChEBI" id="CHEBI:15378"/>
        <dbReference type="ChEBI" id="CHEBI:58223"/>
        <dbReference type="ChEBI" id="CHEBI:137748"/>
        <dbReference type="ChEBI" id="CHEBI:176338"/>
        <dbReference type="ChEBI" id="CHEBI:176343"/>
        <dbReference type="EC" id="2.4.1.182"/>
    </reaction>
</comment>
<proteinExistence type="inferred from homology"/>
<evidence type="ECO:0000256" key="3">
    <source>
        <dbReference type="ARBA" id="ARBA00012687"/>
    </source>
</evidence>
<dbReference type="PANTHER" id="PTHR30372:SF4">
    <property type="entry name" value="LIPID-A-DISACCHARIDE SYNTHASE, MITOCHONDRIAL-RELATED"/>
    <property type="match status" value="1"/>
</dbReference>
<keyword evidence="13" id="KW-1185">Reference proteome</keyword>
<dbReference type="GO" id="GO:0009245">
    <property type="term" value="P:lipid A biosynthetic process"/>
    <property type="evidence" value="ECO:0007669"/>
    <property type="project" value="UniProtKB-UniRule"/>
</dbReference>
<dbReference type="Proteomes" id="UP000196573">
    <property type="component" value="Unassembled WGS sequence"/>
</dbReference>
<evidence type="ECO:0000256" key="11">
    <source>
        <dbReference type="HAMAP-Rule" id="MF_00392"/>
    </source>
</evidence>
<dbReference type="GO" id="GO:0005543">
    <property type="term" value="F:phospholipid binding"/>
    <property type="evidence" value="ECO:0007669"/>
    <property type="project" value="TreeGrafter"/>
</dbReference>
<evidence type="ECO:0000256" key="7">
    <source>
        <dbReference type="ARBA" id="ARBA00022676"/>
    </source>
</evidence>
<dbReference type="PANTHER" id="PTHR30372">
    <property type="entry name" value="LIPID-A-DISACCHARIDE SYNTHASE"/>
    <property type="match status" value="1"/>
</dbReference>
<evidence type="ECO:0000256" key="6">
    <source>
        <dbReference type="ARBA" id="ARBA00022556"/>
    </source>
</evidence>
<evidence type="ECO:0000313" key="13">
    <source>
        <dbReference type="Proteomes" id="UP000196573"/>
    </source>
</evidence>
<comment type="pathway">
    <text evidence="11">Bacterial outer membrane biogenesis; LPS lipid A biosynthesis.</text>
</comment>
<keyword evidence="7 11" id="KW-0328">Glycosyltransferase</keyword>
<name>A0A1X7AHT5_9GAMM</name>
<comment type="function">
    <text evidence="1 11">Condensation of UDP-2,3-diacylglucosamine and 2,3-diacylglucosamine-1-phosphate to form lipid A disaccharide, a precursor of lipid A, a phosphorylated glycolipid that anchors the lipopolysaccharide to the outer membrane of the cell.</text>
</comment>
<evidence type="ECO:0000256" key="10">
    <source>
        <dbReference type="ARBA" id="ARBA00048975"/>
    </source>
</evidence>
<keyword evidence="8 11" id="KW-0808">Transferase</keyword>
<dbReference type="GO" id="GO:0016020">
    <property type="term" value="C:membrane"/>
    <property type="evidence" value="ECO:0007669"/>
    <property type="project" value="GOC"/>
</dbReference>
<protein>
    <recommendedName>
        <fullName evidence="4 11">Lipid-A-disaccharide synthase</fullName>
        <ecNumber evidence="3 11">2.4.1.182</ecNumber>
    </recommendedName>
</protein>
<dbReference type="EC" id="2.4.1.182" evidence="3 11"/>
<sequence length="393" mass="43208">MPDSHPARSPLTFALVAGEASGDILGAGLIRELKQRCPDARFVGIGGPLMIAEGFETLFPMERLSVMGLVEVLGRLKELLHIRKTLRDSLLAEPPAVFIGIDAPDFNLPLERKLHDAGIKTIHYVSPSVWAWRRKRILKIREGVDHMLCLLPFETDVYQEYGVPATFIGHPLANQIPLEPDVASARQKLGVDEADTVVGLLPGSRGGEVKQLAPLFLDAAAELQKLRPGLRFLVPCANSQRRAQIEALLQERPDELSVQLFDGCSHEVMTASDALLMASGTAALEGLLHKKPMVISYRMNALTFWLLSRLVTVESVSLPNLLAGEKIIPELLQDDATVEALTKATLAALEDSENNRRLQEHYRAIHLQLRQDASIKAADVVMNVIADQQEKAS</sequence>
<organism evidence="12 13">
    <name type="scientific">Parendozoicomonas haliclonae</name>
    <dbReference type="NCBI Taxonomy" id="1960125"/>
    <lineage>
        <taxon>Bacteria</taxon>
        <taxon>Pseudomonadati</taxon>
        <taxon>Pseudomonadota</taxon>
        <taxon>Gammaproteobacteria</taxon>
        <taxon>Oceanospirillales</taxon>
        <taxon>Endozoicomonadaceae</taxon>
        <taxon>Parendozoicomonas</taxon>
    </lineage>
</organism>
<evidence type="ECO:0000313" key="12">
    <source>
        <dbReference type="EMBL" id="SMA42490.1"/>
    </source>
</evidence>
<dbReference type="SUPFAM" id="SSF53756">
    <property type="entry name" value="UDP-Glycosyltransferase/glycogen phosphorylase"/>
    <property type="match status" value="1"/>
</dbReference>
<dbReference type="GO" id="GO:0008915">
    <property type="term" value="F:lipid-A-disaccharide synthase activity"/>
    <property type="evidence" value="ECO:0007669"/>
    <property type="project" value="UniProtKB-UniRule"/>
</dbReference>
<reference evidence="12 13" key="1">
    <citation type="submission" date="2017-03" db="EMBL/GenBank/DDBJ databases">
        <authorList>
            <person name="Afonso C.L."/>
            <person name="Miller P.J."/>
            <person name="Scott M.A."/>
            <person name="Spackman E."/>
            <person name="Goraichik I."/>
            <person name="Dimitrov K.M."/>
            <person name="Suarez D.L."/>
            <person name="Swayne D.E."/>
        </authorList>
    </citation>
    <scope>NUCLEOTIDE SEQUENCE [LARGE SCALE GENOMIC DNA]</scope>
    <source>
        <strain evidence="12">SB41UT1</strain>
    </source>
</reference>
<dbReference type="HAMAP" id="MF_00392">
    <property type="entry name" value="LpxB"/>
    <property type="match status" value="1"/>
</dbReference>